<organism evidence="4 5">
    <name type="scientific">Fasciola gigantica</name>
    <name type="common">Giant liver fluke</name>
    <dbReference type="NCBI Taxonomy" id="46835"/>
    <lineage>
        <taxon>Eukaryota</taxon>
        <taxon>Metazoa</taxon>
        <taxon>Spiralia</taxon>
        <taxon>Lophotrochozoa</taxon>
        <taxon>Platyhelminthes</taxon>
        <taxon>Trematoda</taxon>
        <taxon>Digenea</taxon>
        <taxon>Plagiorchiida</taxon>
        <taxon>Echinostomata</taxon>
        <taxon>Echinostomatoidea</taxon>
        <taxon>Fasciolidae</taxon>
        <taxon>Fasciola</taxon>
    </lineage>
</organism>
<keyword evidence="2" id="KW-0539">Nucleus</keyword>
<dbReference type="Gene3D" id="1.25.40.10">
    <property type="entry name" value="Tetratricopeptide repeat domain"/>
    <property type="match status" value="1"/>
</dbReference>
<feature type="region of interest" description="Disordered" evidence="3">
    <location>
        <begin position="1612"/>
        <end position="1637"/>
    </location>
</feature>
<gene>
    <name evidence="4" type="ORF">FGIG_07110</name>
</gene>
<evidence type="ECO:0000313" key="5">
    <source>
        <dbReference type="Proteomes" id="UP000316759"/>
    </source>
</evidence>
<evidence type="ECO:0000313" key="4">
    <source>
        <dbReference type="EMBL" id="TPP63002.1"/>
    </source>
</evidence>
<name>A0A504YM89_FASGI</name>
<evidence type="ECO:0000256" key="2">
    <source>
        <dbReference type="ARBA" id="ARBA00023242"/>
    </source>
</evidence>
<sequence length="1637" mass="182048">MKSKQNKKAMKFLVKAIELDRDDLTLWLRLARVAIRAARFPTATVVLEHILTEHPSHPIALPLALLVYMVTSDFEGEFTAHAGIPICLELANRALKLDPLNERAIYCVQYILGLQPSLSPLVEDILQSSPHILTESISDGTKQQSIRLVLDLLSLLPEETVPVEPDDEHATESSPGITTNPILMSVGNANEQEADVLDCPLYSVELDKSQPLSSHPLSAEISTGSGEGTATSTWGLSEPPEKRRSARVRPDVDLTDGLNRYRSRRGYATTADSRVTVKSPGRVLQTTETKPKPLNRFRCAEQVRGLLPAIVRDLAKIQNEEVLSSRNTPQVVSEAVESHVNLLSLEAPNNRHSSLWSAESVAEFLKILHDTKPNIVTFGIAIILQVSQLHGDNWSAQLCELYISMSERLRCSLPRWFLSPSEYRHLLVTDTSATETASLDKLLPVDVLSLRSPPSLVALTRFHLVYVELRLEQLECVISPSSLPVQLDHQPRAAVLLLESTLWLSKCRTEADSLIQPICGPVYQSDPIETQLNVRATSAIRLLIKFWDLFIDESPTTVPLRSVMNPANVVGDLTQVSKNPLRFHFPTYEMDDEDNVPTPSVNKIPFTSFGPSLGEACRSVCACLEWIAMSLESSLLGSTEIRQSLSPQFITTVFEHLVCIEQSIPAALLPQPLREYNEVPSVWLHRIPDELLLNLFSGRSAAPPSLAWLHWSHELLSHYGSKTDASMHCRQRKDLLFLLRQLVWRTAHAPGSDDEYVPESGDSVQLHASKRSDSASVCITPLWIQKVNKLLTKRQWCSHSGPLPSSHPVWWRLQPHESKTSIPEEIKVLDWQCIQTVFEFCHPTRIPEYDSVKTLSVSNELLNLLQAAIELIPISEKNRMLTSDQVTQMIQSNAKIVVELPEEPVGLRLATKYYLEDLRVCPRRSSTWAALGLIYYSDLEQIINLTNLKTERVSPDAVTCCLRCFSVAISLIPWSVTLLIERGCLAYQLHAYAARIVKKSPTRTFPDAHLNLCRKWRTSMLQLTRQCYQHVLAMQEINPTSDVQIVAIHESAGYVGPSATDESVHPEDGMKQAKDEEWLCRYMLAKCSEKEAVLATQGHDTVHGIASYLLPILDQYRQVLQALDAAGAKYPKKVIVYHKLPFRAVEAIEVYYRIHALALKTLLNYGQPDSDTPKLNVDQIPLVELRDFLIALQSSEFVAGCGKPRRGKKRTMTAAGLGAKNVPPKQAVISNGATTSAADIVARPERPHSVEENPEIGTDAPASPVASVDLVTKLTVGDFSSQDEFIDLTSPEPPTPDEDAPNPGDSSDPLLKNPQALWKDCVDRCRMALELVLQRLPLHYKAMYRLADVYLRAPHLRDPMKALSILLGPVNDTYKSAVGGLFKDRKQNNFFHGVWRIPTSDIDRSGNFAAHMFRSVSLTLDTLSECGDWRHLVHIFHQLRKQPPEDKRGFLGEGDRVYLARRAFNLIQPTLLIWLNQLSQPLSGNIQSLLAAVTHSGHKSDPSVALQALSSSDSSQTVSFINMETLTQIYRLHCVSYSRNCLPSISPIRVSKESSPGGGPSDGPSSLAALQISGFADVLQLAYRLCPSAWDSRGPNVDLSSILLRCVDLTSRSSTTGNNSSNRAESGRSTAALVRPQ</sequence>
<dbReference type="PANTHER" id="PTHR15502">
    <property type="entry name" value="CALCINEURIN-BINDING PROTEIN CABIN 1-RELATED"/>
    <property type="match status" value="1"/>
</dbReference>
<reference evidence="4 5" key="1">
    <citation type="submission" date="2019-04" db="EMBL/GenBank/DDBJ databases">
        <title>Annotation for the trematode Fasciola gigantica.</title>
        <authorList>
            <person name="Choi Y.-J."/>
        </authorList>
    </citation>
    <scope>NUCLEOTIDE SEQUENCE [LARGE SCALE GENOMIC DNA]</scope>
    <source>
        <strain evidence="4">Uganda_cow_1</strain>
    </source>
</reference>
<proteinExistence type="predicted"/>
<dbReference type="EMBL" id="SUNJ01006201">
    <property type="protein sequence ID" value="TPP63002.1"/>
    <property type="molecule type" value="Genomic_DNA"/>
</dbReference>
<evidence type="ECO:0000256" key="3">
    <source>
        <dbReference type="SAM" id="MobiDB-lite"/>
    </source>
</evidence>
<evidence type="ECO:0000256" key="1">
    <source>
        <dbReference type="ARBA" id="ARBA00004123"/>
    </source>
</evidence>
<dbReference type="InterPro" id="IPR033053">
    <property type="entry name" value="Hir3/CABIN1"/>
</dbReference>
<feature type="compositionally biased region" description="Low complexity" evidence="3">
    <location>
        <begin position="222"/>
        <end position="235"/>
    </location>
</feature>
<dbReference type="OrthoDB" id="77564at2759"/>
<accession>A0A504YM89</accession>
<dbReference type="Proteomes" id="UP000316759">
    <property type="component" value="Unassembled WGS sequence"/>
</dbReference>
<feature type="compositionally biased region" description="Basic and acidic residues" evidence="3">
    <location>
        <begin position="239"/>
        <end position="248"/>
    </location>
</feature>
<dbReference type="GO" id="GO:0031491">
    <property type="term" value="F:nucleosome binding"/>
    <property type="evidence" value="ECO:0007669"/>
    <property type="project" value="TreeGrafter"/>
</dbReference>
<comment type="caution">
    <text evidence="4">The sequence shown here is derived from an EMBL/GenBank/DDBJ whole genome shotgun (WGS) entry which is preliminary data.</text>
</comment>
<comment type="subcellular location">
    <subcellularLocation>
        <location evidence="1">Nucleus</location>
    </subcellularLocation>
</comment>
<feature type="compositionally biased region" description="Basic and acidic residues" evidence="3">
    <location>
        <begin position="1242"/>
        <end position="1251"/>
    </location>
</feature>
<feature type="region of interest" description="Disordered" evidence="3">
    <location>
        <begin position="1283"/>
        <end position="1312"/>
    </location>
</feature>
<dbReference type="GO" id="GO:0005634">
    <property type="term" value="C:nucleus"/>
    <property type="evidence" value="ECO:0007669"/>
    <property type="project" value="UniProtKB-SubCell"/>
</dbReference>
<feature type="region of interest" description="Disordered" evidence="3">
    <location>
        <begin position="212"/>
        <end position="248"/>
    </location>
</feature>
<dbReference type="GO" id="GO:0006325">
    <property type="term" value="P:chromatin organization"/>
    <property type="evidence" value="ECO:0007669"/>
    <property type="project" value="InterPro"/>
</dbReference>
<feature type="region of interest" description="Disordered" evidence="3">
    <location>
        <begin position="1233"/>
        <end position="1264"/>
    </location>
</feature>
<protein>
    <submittedName>
        <fullName evidence="4">Calcineurin-binding protein cabin-1</fullName>
    </submittedName>
</protein>
<dbReference type="STRING" id="46835.A0A504YM89"/>
<dbReference type="SUPFAM" id="SSF48452">
    <property type="entry name" value="TPR-like"/>
    <property type="match status" value="1"/>
</dbReference>
<dbReference type="PANTHER" id="PTHR15502:SF7">
    <property type="entry name" value="CALCINEURIN-BINDING PROTEIN CABIN-1"/>
    <property type="match status" value="1"/>
</dbReference>
<feature type="compositionally biased region" description="Low complexity" evidence="3">
    <location>
        <begin position="1612"/>
        <end position="1623"/>
    </location>
</feature>
<dbReference type="InterPro" id="IPR011990">
    <property type="entry name" value="TPR-like_helical_dom_sf"/>
</dbReference>
<keyword evidence="5" id="KW-1185">Reference proteome</keyword>